<dbReference type="NCBIfam" id="TIGR01785">
    <property type="entry name" value="TonB-hemin"/>
    <property type="match status" value="1"/>
</dbReference>
<feature type="domain" description="TonB-dependent receptor-like beta-barrel" evidence="14">
    <location>
        <begin position="271"/>
        <end position="716"/>
    </location>
</feature>
<comment type="caution">
    <text evidence="16">The sequence shown here is derived from an EMBL/GenBank/DDBJ whole genome shotgun (WGS) entry which is preliminary data.</text>
</comment>
<feature type="signal peptide" evidence="13">
    <location>
        <begin position="1"/>
        <end position="20"/>
    </location>
</feature>
<keyword evidence="3 11" id="KW-0813">Transport</keyword>
<evidence type="ECO:0000256" key="2">
    <source>
        <dbReference type="ARBA" id="ARBA00009810"/>
    </source>
</evidence>
<proteinExistence type="inferred from homology"/>
<dbReference type="Gene3D" id="2.40.170.20">
    <property type="entry name" value="TonB-dependent receptor, beta-barrel domain"/>
    <property type="match status" value="1"/>
</dbReference>
<evidence type="ECO:0000256" key="8">
    <source>
        <dbReference type="ARBA" id="ARBA00023136"/>
    </source>
</evidence>
<dbReference type="NCBIfam" id="TIGR01786">
    <property type="entry name" value="TonB-hemlactrns"/>
    <property type="match status" value="1"/>
</dbReference>
<evidence type="ECO:0000256" key="10">
    <source>
        <dbReference type="ARBA" id="ARBA00023237"/>
    </source>
</evidence>
<keyword evidence="9 16" id="KW-0675">Receptor</keyword>
<keyword evidence="10 11" id="KW-0998">Cell outer membrane</keyword>
<dbReference type="SUPFAM" id="SSF56935">
    <property type="entry name" value="Porins"/>
    <property type="match status" value="1"/>
</dbReference>
<feature type="chain" id="PRO_5045141471" evidence="13">
    <location>
        <begin position="21"/>
        <end position="754"/>
    </location>
</feature>
<feature type="domain" description="TonB-dependent receptor plug" evidence="15">
    <location>
        <begin position="52"/>
        <end position="146"/>
    </location>
</feature>
<dbReference type="InterPro" id="IPR000531">
    <property type="entry name" value="Beta-barrel_TonB"/>
</dbReference>
<sequence length="754" mass="82373">MARRIGMGICLALVAPVGLAQTPSGPQASPEVQTLSPLRVEGQADGALPPGSSVIAKEALEQRGIDSWEDFARRGDPGVGFSRETNSINVRGQDGDRVVTRVDGIRIPWLNDGARGEKGGLNTIDFNTLSSIDLVRGAAGAQSGALAGYLDLRTLAPDDLLSSGRDFGALVKSSFDGADDSQSVAAALAGRLGQGDTRWLLQAGIRRGHELKNWGETGGLGTKRDKPNPLAYTQRNLLVKLQHDLNAEHSLGLSGELFDRSSDSELLSEQGTGTSYEQGHNGFEKDSRRRAVLSYGFHAQASKAAIQNGEIKLYWQRSRHEGGNDGVRIPDARGARPPGSMFAYQYPYGPYGRGNSVKEMDYGLVSQSDGYLIAGSVQHHWSAGLDWSRNRNSQYSSGYDNCPATLPSGAFMGPRSCEFLHTNQADMPEVKGHQWSVWAQDEISWAQGRYALTPSLRFDAYRQSPQSGGDYAANPNADVTSLKDSSGQRVSPSLLAKYAPREDLSFYAKYGYGYKVPSASQLYLNYGAPGSYLRVGNPDLKPEVSHGYELGIEAGDAARGARLSFYDNRYRDYIDSVAIGPDSPNWDSAWAGVYPLGVTGTVNRARVRIYGVELEGHWDFDTHWYTRGSLAWTHGRDLDEDQYLNSVAPLKAILALGYRTPQWGAEAVSTLARRRTQVADPKADFQAPGYGVMDLNAWWTPAAVKGLRVQAGVFNVFDRKYWNALDVPDGNPSRPIDWYTQPGRSLRVSVSYQY</sequence>
<dbReference type="Pfam" id="PF07715">
    <property type="entry name" value="Plug"/>
    <property type="match status" value="1"/>
</dbReference>
<evidence type="ECO:0000256" key="4">
    <source>
        <dbReference type="ARBA" id="ARBA00022452"/>
    </source>
</evidence>
<evidence type="ECO:0000256" key="3">
    <source>
        <dbReference type="ARBA" id="ARBA00022448"/>
    </source>
</evidence>
<keyword evidence="7 12" id="KW-0798">TonB box</keyword>
<dbReference type="CDD" id="cd01347">
    <property type="entry name" value="ligand_gated_channel"/>
    <property type="match status" value="1"/>
</dbReference>
<gene>
    <name evidence="16" type="ORF">ACFO0J_02590</name>
</gene>
<evidence type="ECO:0000259" key="14">
    <source>
        <dbReference type="Pfam" id="PF00593"/>
    </source>
</evidence>
<reference evidence="17" key="1">
    <citation type="journal article" date="2019" name="Int. J. Syst. Evol. Microbiol.">
        <title>The Global Catalogue of Microorganisms (GCM) 10K type strain sequencing project: providing services to taxonomists for standard genome sequencing and annotation.</title>
        <authorList>
            <consortium name="The Broad Institute Genomics Platform"/>
            <consortium name="The Broad Institute Genome Sequencing Center for Infectious Disease"/>
            <person name="Wu L."/>
            <person name="Ma J."/>
        </authorList>
    </citation>
    <scope>NUCLEOTIDE SEQUENCE [LARGE SCALE GENOMIC DNA]</scope>
    <source>
        <strain evidence="17">CGMCC 1.19029</strain>
    </source>
</reference>
<evidence type="ECO:0000313" key="17">
    <source>
        <dbReference type="Proteomes" id="UP001595756"/>
    </source>
</evidence>
<evidence type="ECO:0000256" key="7">
    <source>
        <dbReference type="ARBA" id="ARBA00023077"/>
    </source>
</evidence>
<comment type="subcellular location">
    <subcellularLocation>
        <location evidence="1 11">Cell outer membrane</location>
        <topology evidence="1 11">Multi-pass membrane protein</topology>
    </subcellularLocation>
</comment>
<dbReference type="PANTHER" id="PTHR30069:SF29">
    <property type="entry name" value="HEMOGLOBIN AND HEMOGLOBIN-HAPTOGLOBIN-BINDING PROTEIN 1-RELATED"/>
    <property type="match status" value="1"/>
</dbReference>
<keyword evidence="5 11" id="KW-0812">Transmembrane</keyword>
<evidence type="ECO:0000256" key="12">
    <source>
        <dbReference type="RuleBase" id="RU003357"/>
    </source>
</evidence>
<evidence type="ECO:0000313" key="16">
    <source>
        <dbReference type="EMBL" id="MFC4296927.1"/>
    </source>
</evidence>
<dbReference type="InterPro" id="IPR039426">
    <property type="entry name" value="TonB-dep_rcpt-like"/>
</dbReference>
<comment type="similarity">
    <text evidence="2 11 12">Belongs to the TonB-dependent receptor family.</text>
</comment>
<dbReference type="Proteomes" id="UP001595756">
    <property type="component" value="Unassembled WGS sequence"/>
</dbReference>
<dbReference type="PROSITE" id="PS52016">
    <property type="entry name" value="TONB_DEPENDENT_REC_3"/>
    <property type="match status" value="1"/>
</dbReference>
<organism evidence="16 17">
    <name type="scientific">Castellaniella hirudinis</name>
    <dbReference type="NCBI Taxonomy" id="1144617"/>
    <lineage>
        <taxon>Bacteria</taxon>
        <taxon>Pseudomonadati</taxon>
        <taxon>Pseudomonadota</taxon>
        <taxon>Betaproteobacteria</taxon>
        <taxon>Burkholderiales</taxon>
        <taxon>Alcaligenaceae</taxon>
        <taxon>Castellaniella</taxon>
    </lineage>
</organism>
<dbReference type="EMBL" id="JBHSDY010000002">
    <property type="protein sequence ID" value="MFC4296927.1"/>
    <property type="molecule type" value="Genomic_DNA"/>
</dbReference>
<dbReference type="InterPro" id="IPR036942">
    <property type="entry name" value="Beta-barrel_TonB_sf"/>
</dbReference>
<keyword evidence="4 11" id="KW-1134">Transmembrane beta strand</keyword>
<dbReference type="InterPro" id="IPR037066">
    <property type="entry name" value="Plug_dom_sf"/>
</dbReference>
<evidence type="ECO:0000256" key="11">
    <source>
        <dbReference type="PROSITE-ProRule" id="PRU01360"/>
    </source>
</evidence>
<evidence type="ECO:0000256" key="13">
    <source>
        <dbReference type="SAM" id="SignalP"/>
    </source>
</evidence>
<dbReference type="RefSeq" id="WP_376811497.1">
    <property type="nucleotide sequence ID" value="NZ_JBHSDY010000002.1"/>
</dbReference>
<evidence type="ECO:0000256" key="1">
    <source>
        <dbReference type="ARBA" id="ARBA00004571"/>
    </source>
</evidence>
<evidence type="ECO:0000256" key="6">
    <source>
        <dbReference type="ARBA" id="ARBA00022729"/>
    </source>
</evidence>
<dbReference type="InterPro" id="IPR011276">
    <property type="entry name" value="TonB_haem/Hb_rcpt"/>
</dbReference>
<dbReference type="InterPro" id="IPR010949">
    <property type="entry name" value="TonB_Hb/transfer/lactofer_rcpt"/>
</dbReference>
<dbReference type="PANTHER" id="PTHR30069">
    <property type="entry name" value="TONB-DEPENDENT OUTER MEMBRANE RECEPTOR"/>
    <property type="match status" value="1"/>
</dbReference>
<keyword evidence="6 13" id="KW-0732">Signal</keyword>
<dbReference type="Gene3D" id="2.170.130.10">
    <property type="entry name" value="TonB-dependent receptor, plug domain"/>
    <property type="match status" value="1"/>
</dbReference>
<protein>
    <submittedName>
        <fullName evidence="16">TonB-dependent hemoglobin/transferrin/lactoferrin family receptor</fullName>
    </submittedName>
</protein>
<name>A0ABV8RUV8_9BURK</name>
<evidence type="ECO:0000256" key="9">
    <source>
        <dbReference type="ARBA" id="ARBA00023170"/>
    </source>
</evidence>
<accession>A0ABV8RUV8</accession>
<keyword evidence="17" id="KW-1185">Reference proteome</keyword>
<keyword evidence="8 11" id="KW-0472">Membrane</keyword>
<dbReference type="Pfam" id="PF00593">
    <property type="entry name" value="TonB_dep_Rec_b-barrel"/>
    <property type="match status" value="1"/>
</dbReference>
<evidence type="ECO:0000259" key="15">
    <source>
        <dbReference type="Pfam" id="PF07715"/>
    </source>
</evidence>
<evidence type="ECO:0000256" key="5">
    <source>
        <dbReference type="ARBA" id="ARBA00022692"/>
    </source>
</evidence>
<dbReference type="InterPro" id="IPR012910">
    <property type="entry name" value="Plug_dom"/>
</dbReference>